<dbReference type="UniPathway" id="UPA00557">
    <property type="reaction ID" value="UER00614"/>
</dbReference>
<dbReference type="GO" id="GO:0004605">
    <property type="term" value="F:phosphatidate cytidylyltransferase activity"/>
    <property type="evidence" value="ECO:0007669"/>
    <property type="project" value="UniProtKB-EC"/>
</dbReference>
<keyword evidence="14" id="KW-0443">Lipid metabolism</keyword>
<keyword evidence="13 19" id="KW-1133">Transmembrane helix</keyword>
<evidence type="ECO:0000256" key="19">
    <source>
        <dbReference type="SAM" id="Phobius"/>
    </source>
</evidence>
<comment type="pathway">
    <text evidence="4">Lipid metabolism.</text>
</comment>
<keyword evidence="12 18" id="KW-0548">Nucleotidyltransferase</keyword>
<keyword evidence="21" id="KW-1185">Reference proteome</keyword>
<evidence type="ECO:0000256" key="3">
    <source>
        <dbReference type="ARBA" id="ARBA00005119"/>
    </source>
</evidence>
<accession>A0A6G7IXX6</accession>
<evidence type="ECO:0000256" key="2">
    <source>
        <dbReference type="ARBA" id="ARBA00004651"/>
    </source>
</evidence>
<keyword evidence="9" id="KW-0444">Lipid biosynthesis</keyword>
<dbReference type="RefSeq" id="WP_166247087.1">
    <property type="nucleotide sequence ID" value="NZ_CP049616.1"/>
</dbReference>
<feature type="transmembrane region" description="Helical" evidence="19">
    <location>
        <begin position="175"/>
        <end position="193"/>
    </location>
</feature>
<comment type="pathway">
    <text evidence="3 18">Phospholipid metabolism; CDP-diacylglycerol biosynthesis; CDP-diacylglycerol from sn-glycerol 3-phosphate: step 3/3.</text>
</comment>
<evidence type="ECO:0000313" key="21">
    <source>
        <dbReference type="Proteomes" id="UP000502928"/>
    </source>
</evidence>
<feature type="transmembrane region" description="Helical" evidence="19">
    <location>
        <begin position="75"/>
        <end position="96"/>
    </location>
</feature>
<evidence type="ECO:0000256" key="7">
    <source>
        <dbReference type="ARBA" id="ARBA00019373"/>
    </source>
</evidence>
<evidence type="ECO:0000256" key="16">
    <source>
        <dbReference type="ARBA" id="ARBA00023209"/>
    </source>
</evidence>
<comment type="similarity">
    <text evidence="5 18">Belongs to the CDS family.</text>
</comment>
<dbReference type="PROSITE" id="PS01315">
    <property type="entry name" value="CDS"/>
    <property type="match status" value="1"/>
</dbReference>
<proteinExistence type="inferred from homology"/>
<feature type="transmembrane region" description="Helical" evidence="19">
    <location>
        <begin position="12"/>
        <end position="41"/>
    </location>
</feature>
<dbReference type="EMBL" id="CP049616">
    <property type="protein sequence ID" value="QII43405.1"/>
    <property type="molecule type" value="Genomic_DNA"/>
</dbReference>
<evidence type="ECO:0000313" key="20">
    <source>
        <dbReference type="EMBL" id="QII43405.1"/>
    </source>
</evidence>
<keyword evidence="10 18" id="KW-0808">Transferase</keyword>
<reference evidence="20 21" key="1">
    <citation type="submission" date="2020-02" db="EMBL/GenBank/DDBJ databases">
        <title>Complete genome of Muricauda sp. 501str8.</title>
        <authorList>
            <person name="Dong B."/>
            <person name="Zhu S."/>
            <person name="Yang J."/>
            <person name="Chen J."/>
        </authorList>
    </citation>
    <scope>NUCLEOTIDE SEQUENCE [LARGE SCALE GENOMIC DNA]</scope>
    <source>
        <strain evidence="20 21">501str8</strain>
    </source>
</reference>
<dbReference type="PANTHER" id="PTHR46382:SF1">
    <property type="entry name" value="PHOSPHATIDATE CYTIDYLYLTRANSFERASE"/>
    <property type="match status" value="1"/>
</dbReference>
<keyword evidence="15 19" id="KW-0472">Membrane</keyword>
<feature type="transmembrane region" description="Helical" evidence="19">
    <location>
        <begin position="199"/>
        <end position="219"/>
    </location>
</feature>
<gene>
    <name evidence="20" type="ORF">GVT53_01435</name>
</gene>
<evidence type="ECO:0000256" key="10">
    <source>
        <dbReference type="ARBA" id="ARBA00022679"/>
    </source>
</evidence>
<evidence type="ECO:0000256" key="15">
    <source>
        <dbReference type="ARBA" id="ARBA00023136"/>
    </source>
</evidence>
<feature type="transmembrane region" description="Helical" evidence="19">
    <location>
        <begin position="108"/>
        <end position="127"/>
    </location>
</feature>
<feature type="transmembrane region" description="Helical" evidence="19">
    <location>
        <begin position="249"/>
        <end position="266"/>
    </location>
</feature>
<dbReference type="GO" id="GO:0005886">
    <property type="term" value="C:plasma membrane"/>
    <property type="evidence" value="ECO:0007669"/>
    <property type="project" value="UniProtKB-SubCell"/>
</dbReference>
<dbReference type="AlphaFoldDB" id="A0A6G7IXX6"/>
<comment type="subcellular location">
    <subcellularLocation>
        <location evidence="2">Cell membrane</location>
        <topology evidence="2">Multi-pass membrane protein</topology>
    </subcellularLocation>
</comment>
<organism evidence="20 21">
    <name type="scientific">Flagellimonas oceani</name>
    <dbReference type="NCBI Taxonomy" id="2698672"/>
    <lineage>
        <taxon>Bacteria</taxon>
        <taxon>Pseudomonadati</taxon>
        <taxon>Bacteroidota</taxon>
        <taxon>Flavobacteriia</taxon>
        <taxon>Flavobacteriales</taxon>
        <taxon>Flavobacteriaceae</taxon>
        <taxon>Flagellimonas</taxon>
    </lineage>
</organism>
<evidence type="ECO:0000256" key="8">
    <source>
        <dbReference type="ARBA" id="ARBA00022475"/>
    </source>
</evidence>
<keyword evidence="8" id="KW-1003">Cell membrane</keyword>
<feature type="transmembrane region" description="Helical" evidence="19">
    <location>
        <begin position="53"/>
        <end position="69"/>
    </location>
</feature>
<evidence type="ECO:0000256" key="18">
    <source>
        <dbReference type="RuleBase" id="RU003938"/>
    </source>
</evidence>
<evidence type="ECO:0000256" key="6">
    <source>
        <dbReference type="ARBA" id="ARBA00012487"/>
    </source>
</evidence>
<dbReference type="GO" id="GO:0016024">
    <property type="term" value="P:CDP-diacylglycerol biosynthetic process"/>
    <property type="evidence" value="ECO:0007669"/>
    <property type="project" value="UniProtKB-UniPathway"/>
</dbReference>
<comment type="catalytic activity">
    <reaction evidence="1 18">
        <text>a 1,2-diacyl-sn-glycero-3-phosphate + CTP + H(+) = a CDP-1,2-diacyl-sn-glycerol + diphosphate</text>
        <dbReference type="Rhea" id="RHEA:16229"/>
        <dbReference type="ChEBI" id="CHEBI:15378"/>
        <dbReference type="ChEBI" id="CHEBI:33019"/>
        <dbReference type="ChEBI" id="CHEBI:37563"/>
        <dbReference type="ChEBI" id="CHEBI:58332"/>
        <dbReference type="ChEBI" id="CHEBI:58608"/>
        <dbReference type="EC" id="2.7.7.41"/>
    </reaction>
</comment>
<keyword evidence="16" id="KW-0594">Phospholipid biosynthesis</keyword>
<protein>
    <recommendedName>
        <fullName evidence="7 18">Phosphatidate cytidylyltransferase</fullName>
        <ecNumber evidence="6 18">2.7.7.41</ecNumber>
    </recommendedName>
</protein>
<evidence type="ECO:0000256" key="12">
    <source>
        <dbReference type="ARBA" id="ARBA00022695"/>
    </source>
</evidence>
<feature type="transmembrane region" description="Helical" evidence="19">
    <location>
        <begin position="133"/>
        <end position="154"/>
    </location>
</feature>
<dbReference type="PANTHER" id="PTHR46382">
    <property type="entry name" value="PHOSPHATIDATE CYTIDYLYLTRANSFERASE"/>
    <property type="match status" value="1"/>
</dbReference>
<keyword evidence="17" id="KW-1208">Phospholipid metabolism</keyword>
<dbReference type="InterPro" id="IPR000374">
    <property type="entry name" value="PC_trans"/>
</dbReference>
<evidence type="ECO:0000256" key="1">
    <source>
        <dbReference type="ARBA" id="ARBA00001698"/>
    </source>
</evidence>
<sequence length="267" mass="30188">MREILRRSLTGVMYVLLLLGAVFLSSDAFDFLFMTFGLACLYEFKRIVKLKGYHIFMAYLALWWIFIYLTNDSTAINLLMLCTITVDLALLMFLFSKRPKSFSTFQKFIIGLFYIGGGCIFLTMIPYKHDDFAQFLIMGIFILIWVNDTFAYVTGRAFGRTKLFPSVSPKKTIEGSVGGLIFALVAAYFLSWYETRLSITEWMAMACLIVVAGSLGDLLESKFKRMAGVKDSGAILPGHGGIWDRLDSLVFAAPFAYLILNIFSYVS</sequence>
<evidence type="ECO:0000256" key="11">
    <source>
        <dbReference type="ARBA" id="ARBA00022692"/>
    </source>
</evidence>
<evidence type="ECO:0000256" key="5">
    <source>
        <dbReference type="ARBA" id="ARBA00010185"/>
    </source>
</evidence>
<dbReference type="KEGG" id="mut:GVT53_01435"/>
<evidence type="ECO:0000256" key="17">
    <source>
        <dbReference type="ARBA" id="ARBA00023264"/>
    </source>
</evidence>
<dbReference type="Proteomes" id="UP000502928">
    <property type="component" value="Chromosome"/>
</dbReference>
<dbReference type="Pfam" id="PF01148">
    <property type="entry name" value="CTP_transf_1"/>
    <property type="match status" value="1"/>
</dbReference>
<evidence type="ECO:0000256" key="4">
    <source>
        <dbReference type="ARBA" id="ARBA00005189"/>
    </source>
</evidence>
<evidence type="ECO:0000256" key="13">
    <source>
        <dbReference type="ARBA" id="ARBA00022989"/>
    </source>
</evidence>
<dbReference type="EC" id="2.7.7.41" evidence="6 18"/>
<evidence type="ECO:0000256" key="9">
    <source>
        <dbReference type="ARBA" id="ARBA00022516"/>
    </source>
</evidence>
<keyword evidence="11 18" id="KW-0812">Transmembrane</keyword>
<name>A0A6G7IXX6_9FLAO</name>
<evidence type="ECO:0000256" key="14">
    <source>
        <dbReference type="ARBA" id="ARBA00023098"/>
    </source>
</evidence>